<protein>
    <recommendedName>
        <fullName evidence="2">DUF7210 domain-containing protein</fullName>
    </recommendedName>
</protein>
<reference evidence="3 4" key="1">
    <citation type="submission" date="2021-03" db="EMBL/GenBank/DDBJ databases">
        <title>Genomic Encyclopedia of Type Strains, Phase IV (KMG-IV): sequencing the most valuable type-strain genomes for metagenomic binning, comparative biology and taxonomic classification.</title>
        <authorList>
            <person name="Goeker M."/>
        </authorList>
    </citation>
    <scope>NUCLEOTIDE SEQUENCE [LARGE SCALE GENOMIC DNA]</scope>
    <source>
        <strain evidence="3 4">DSM 24004</strain>
    </source>
</reference>
<feature type="region of interest" description="Disordered" evidence="1">
    <location>
        <begin position="45"/>
        <end position="76"/>
    </location>
</feature>
<accession>A0ABS4GA87</accession>
<evidence type="ECO:0000259" key="2">
    <source>
        <dbReference type="Pfam" id="PF23843"/>
    </source>
</evidence>
<feature type="domain" description="DUF7210" evidence="2">
    <location>
        <begin position="1"/>
        <end position="38"/>
    </location>
</feature>
<dbReference type="Proteomes" id="UP001519342">
    <property type="component" value="Unassembled WGS sequence"/>
</dbReference>
<dbReference type="InterPro" id="IPR055634">
    <property type="entry name" value="DUF7210"/>
</dbReference>
<feature type="compositionally biased region" description="Polar residues" evidence="1">
    <location>
        <begin position="56"/>
        <end position="75"/>
    </location>
</feature>
<proteinExistence type="predicted"/>
<evidence type="ECO:0000256" key="1">
    <source>
        <dbReference type="SAM" id="MobiDB-lite"/>
    </source>
</evidence>
<dbReference type="Pfam" id="PF23843">
    <property type="entry name" value="DUF7210"/>
    <property type="match status" value="1"/>
</dbReference>
<evidence type="ECO:0000313" key="4">
    <source>
        <dbReference type="Proteomes" id="UP001519342"/>
    </source>
</evidence>
<sequence>MIVIAKENIRHNRKEYVANDRIELNEKDAERLVNLGVAFFPEIIHTPSDNEDGENKNLNTDGGNVNSTDDGNNPDTIELTPEQAAAEIEKLFNYNELKDAAKKVGLEFAGNISKANLISLIIEQNKAEAIFDLVEEE</sequence>
<evidence type="ECO:0000313" key="3">
    <source>
        <dbReference type="EMBL" id="MBP1924598.1"/>
    </source>
</evidence>
<comment type="caution">
    <text evidence="3">The sequence shown here is derived from an EMBL/GenBank/DDBJ whole genome shotgun (WGS) entry which is preliminary data.</text>
</comment>
<name>A0ABS4GA87_9FIRM</name>
<keyword evidence="4" id="KW-1185">Reference proteome</keyword>
<dbReference type="RefSeq" id="WP_209510348.1">
    <property type="nucleotide sequence ID" value="NZ_JAGGKS010000001.1"/>
</dbReference>
<organism evidence="3 4">
    <name type="scientific">Sedimentibacter acidaminivorans</name>
    <dbReference type="NCBI Taxonomy" id="913099"/>
    <lineage>
        <taxon>Bacteria</taxon>
        <taxon>Bacillati</taxon>
        <taxon>Bacillota</taxon>
        <taxon>Tissierellia</taxon>
        <taxon>Sedimentibacter</taxon>
    </lineage>
</organism>
<gene>
    <name evidence="3" type="ORF">J2Z76_000451</name>
</gene>
<dbReference type="EMBL" id="JAGGKS010000001">
    <property type="protein sequence ID" value="MBP1924598.1"/>
    <property type="molecule type" value="Genomic_DNA"/>
</dbReference>